<reference evidence="2" key="3">
    <citation type="submission" date="2025-09" db="UniProtKB">
        <authorList>
            <consortium name="Ensembl"/>
        </authorList>
    </citation>
    <scope>IDENTIFICATION</scope>
</reference>
<keyword evidence="1" id="KW-0175">Coiled coil</keyword>
<name>A0A3B4E9G7_PYGNA</name>
<protein>
    <recommendedName>
        <fullName evidence="4">Coiled-coil domain containing 160</fullName>
    </recommendedName>
</protein>
<evidence type="ECO:0000313" key="3">
    <source>
        <dbReference type="Proteomes" id="UP001501920"/>
    </source>
</evidence>
<reference evidence="2" key="2">
    <citation type="submission" date="2025-08" db="UniProtKB">
        <authorList>
            <consortium name="Ensembl"/>
        </authorList>
    </citation>
    <scope>IDENTIFICATION</scope>
</reference>
<keyword evidence="3" id="KW-1185">Reference proteome</keyword>
<evidence type="ECO:0008006" key="4">
    <source>
        <dbReference type="Google" id="ProtNLM"/>
    </source>
</evidence>
<dbReference type="PANTHER" id="PTHR48251">
    <property type="entry name" value="COILED-COIL DOMAIN-CONTAINING PROTEIN 160"/>
    <property type="match status" value="1"/>
</dbReference>
<evidence type="ECO:0000313" key="2">
    <source>
        <dbReference type="Ensembl" id="ENSPNAP00000032338.2"/>
    </source>
</evidence>
<gene>
    <name evidence="2" type="primary">CCDC160</name>
</gene>
<proteinExistence type="predicted"/>
<dbReference type="STRING" id="42514.ENSPNAP00000032338"/>
<evidence type="ECO:0000256" key="1">
    <source>
        <dbReference type="SAM" id="Coils"/>
    </source>
</evidence>
<dbReference type="AlphaFoldDB" id="A0A3B4E9G7"/>
<dbReference type="Proteomes" id="UP001501920">
    <property type="component" value="Chromosome 8"/>
</dbReference>
<accession>A0A3B4E9G7</accession>
<organism evidence="2 3">
    <name type="scientific">Pygocentrus nattereri</name>
    <name type="common">Red-bellied piranha</name>
    <dbReference type="NCBI Taxonomy" id="42514"/>
    <lineage>
        <taxon>Eukaryota</taxon>
        <taxon>Metazoa</taxon>
        <taxon>Chordata</taxon>
        <taxon>Craniata</taxon>
        <taxon>Vertebrata</taxon>
        <taxon>Euteleostomi</taxon>
        <taxon>Actinopterygii</taxon>
        <taxon>Neopterygii</taxon>
        <taxon>Teleostei</taxon>
        <taxon>Ostariophysi</taxon>
        <taxon>Characiformes</taxon>
        <taxon>Characoidei</taxon>
        <taxon>Pygocentrus</taxon>
    </lineage>
</organism>
<reference evidence="2 3" key="1">
    <citation type="submission" date="2020-10" db="EMBL/GenBank/DDBJ databases">
        <title>Pygocentrus nattereri (red-bellied piranha) genome, fPygNat1, primary haplotype.</title>
        <authorList>
            <person name="Myers G."/>
            <person name="Meyer A."/>
            <person name="Karagic N."/>
            <person name="Pippel M."/>
            <person name="Winkler S."/>
            <person name="Tracey A."/>
            <person name="Wood J."/>
            <person name="Formenti G."/>
            <person name="Howe K."/>
            <person name="Fedrigo O."/>
            <person name="Jarvis E.D."/>
        </authorList>
    </citation>
    <scope>NUCLEOTIDE SEQUENCE [LARGE SCALE GENOMIC DNA]</scope>
</reference>
<dbReference type="Ensembl" id="ENSPNAT00000022163.2">
    <property type="protein sequence ID" value="ENSPNAP00000032338.2"/>
    <property type="gene ID" value="ENSPNAG00000020213.2"/>
</dbReference>
<dbReference type="OMA" id="STWTTKE"/>
<dbReference type="GeneTree" id="ENSGT00940000178248"/>
<sequence>MATTNSGVKQSEELDHHWVEKLFSPHFTFQDLLEGKLKTEESSLAKRISRDEQPMAVDVEDKDSCEMLKPHCPGQIHSGEKCIWNEQDISTLRAALTELERDRWRLQQRLRSSDEQFKSEREERRRLEELLEEHKELLGCSRKEAARHALVVKALKMEVYQKDAQLQKLAKQSEEKAEEADGLRAKLRRTSDGYRQIKQEHSDLAWELEKVKAQQKMEEARRVEEARLEYQASIERLQKGVEEARAELRAEKERHGRSLTALELLRRHYNHQEIIKLC</sequence>
<feature type="coiled-coil region" evidence="1">
    <location>
        <begin position="89"/>
        <end position="254"/>
    </location>
</feature>
<dbReference type="PANTHER" id="PTHR48251:SF1">
    <property type="entry name" value="COILED-COIL DOMAIN-CONTAINING PROTEIN 160"/>
    <property type="match status" value="1"/>
</dbReference>